<dbReference type="OrthoDB" id="1046782at2759"/>
<reference evidence="2" key="1">
    <citation type="submission" date="2022-01" db="EMBL/GenBank/DDBJ databases">
        <authorList>
            <person name="King R."/>
        </authorList>
    </citation>
    <scope>NUCLEOTIDE SEQUENCE</scope>
</reference>
<proteinExistence type="predicted"/>
<dbReference type="InterPro" id="IPR017946">
    <property type="entry name" value="PLC-like_Pdiesterase_TIM-brl"/>
</dbReference>
<name>A0A9P0ECA5_NEZVI</name>
<dbReference type="AlphaFoldDB" id="A0A9P0ECA5"/>
<evidence type="ECO:0000313" key="3">
    <source>
        <dbReference type="Proteomes" id="UP001152798"/>
    </source>
</evidence>
<dbReference type="EMBL" id="OV725077">
    <property type="protein sequence ID" value="CAH1392314.1"/>
    <property type="molecule type" value="Genomic_DNA"/>
</dbReference>
<sequence length="330" mass="37059">MVVVRNIPLWLCLISTLLAKSSALDAANWMRDNIGLLGERQMKQICIPGSHNSGMYTLNGGTAFVKKCNVLNQSQPVLKQLQLGIRYLDMRPVISGGKFKAGHYTQVTNALWLGGNGQFIDSIVKDINDFITNSGELVIVYLSHGLNTDVGRKYRNFNKEEWNRLFQLLDETNNLFESSEYVYLPEYTLGQLTANGTKGAVLYVVGDEEASLGARKGKGFFYWGTLRVFDQYSGSNKYPTMFRDQISKMKLESEDNYFLLSWILTQNAIDATTCPLGRSIRKLAKEANSNIQKLLPEVSKTAFPNIIFVDFVESSEVTEVAIAINNKIVF</sequence>
<evidence type="ECO:0000256" key="1">
    <source>
        <dbReference type="SAM" id="SignalP"/>
    </source>
</evidence>
<gene>
    <name evidence="2" type="ORF">NEZAVI_LOCUS3163</name>
</gene>
<feature type="signal peptide" evidence="1">
    <location>
        <begin position="1"/>
        <end position="23"/>
    </location>
</feature>
<dbReference type="Pfam" id="PF26146">
    <property type="entry name" value="PI-PLC_X"/>
    <property type="match status" value="1"/>
</dbReference>
<organism evidence="2 3">
    <name type="scientific">Nezara viridula</name>
    <name type="common">Southern green stink bug</name>
    <name type="synonym">Cimex viridulus</name>
    <dbReference type="NCBI Taxonomy" id="85310"/>
    <lineage>
        <taxon>Eukaryota</taxon>
        <taxon>Metazoa</taxon>
        <taxon>Ecdysozoa</taxon>
        <taxon>Arthropoda</taxon>
        <taxon>Hexapoda</taxon>
        <taxon>Insecta</taxon>
        <taxon>Pterygota</taxon>
        <taxon>Neoptera</taxon>
        <taxon>Paraneoptera</taxon>
        <taxon>Hemiptera</taxon>
        <taxon>Heteroptera</taxon>
        <taxon>Panheteroptera</taxon>
        <taxon>Pentatomomorpha</taxon>
        <taxon>Pentatomoidea</taxon>
        <taxon>Pentatomidae</taxon>
        <taxon>Pentatominae</taxon>
        <taxon>Nezara</taxon>
    </lineage>
</organism>
<keyword evidence="3" id="KW-1185">Reference proteome</keyword>
<protein>
    <submittedName>
        <fullName evidence="2">Uncharacterized protein</fullName>
    </submittedName>
</protein>
<dbReference type="Proteomes" id="UP001152798">
    <property type="component" value="Chromosome 1"/>
</dbReference>
<dbReference type="PANTHER" id="PTHR13593:SF143">
    <property type="entry name" value="PHOSPHATIDYLINOSITOL-SPECIFIC PHOSPHOLIPASE C X DOMAIN-CONTAINING PROTEIN"/>
    <property type="match status" value="1"/>
</dbReference>
<dbReference type="SUPFAM" id="SSF51695">
    <property type="entry name" value="PLC-like phosphodiesterases"/>
    <property type="match status" value="1"/>
</dbReference>
<accession>A0A9P0ECA5</accession>
<dbReference type="GO" id="GO:0008081">
    <property type="term" value="F:phosphoric diester hydrolase activity"/>
    <property type="evidence" value="ECO:0007669"/>
    <property type="project" value="InterPro"/>
</dbReference>
<dbReference type="PANTHER" id="PTHR13593">
    <property type="match status" value="1"/>
</dbReference>
<feature type="chain" id="PRO_5040126910" evidence="1">
    <location>
        <begin position="24"/>
        <end position="330"/>
    </location>
</feature>
<dbReference type="Gene3D" id="3.20.20.190">
    <property type="entry name" value="Phosphatidylinositol (PI) phosphodiesterase"/>
    <property type="match status" value="1"/>
</dbReference>
<dbReference type="InterPro" id="IPR051057">
    <property type="entry name" value="PI-PLC_domain"/>
</dbReference>
<keyword evidence="1" id="KW-0732">Signal</keyword>
<evidence type="ECO:0000313" key="2">
    <source>
        <dbReference type="EMBL" id="CAH1392314.1"/>
    </source>
</evidence>
<dbReference type="GO" id="GO:0006629">
    <property type="term" value="P:lipid metabolic process"/>
    <property type="evidence" value="ECO:0007669"/>
    <property type="project" value="InterPro"/>
</dbReference>